<dbReference type="Gene3D" id="3.40.50.1110">
    <property type="entry name" value="SGNH hydrolase"/>
    <property type="match status" value="1"/>
</dbReference>
<comment type="caution">
    <text evidence="3">The sequence shown here is derived from an EMBL/GenBank/DDBJ whole genome shotgun (WGS) entry which is preliminary data.</text>
</comment>
<evidence type="ECO:0000259" key="2">
    <source>
        <dbReference type="Pfam" id="PF13472"/>
    </source>
</evidence>
<evidence type="ECO:0000256" key="1">
    <source>
        <dbReference type="SAM" id="MobiDB-lite"/>
    </source>
</evidence>
<dbReference type="PANTHER" id="PTHR43784:SF2">
    <property type="entry name" value="GDSL-LIKE LIPASE_ACYLHYDROLASE, PUTATIVE (AFU_ORTHOLOGUE AFUA_2G00820)-RELATED"/>
    <property type="match status" value="1"/>
</dbReference>
<evidence type="ECO:0000313" key="4">
    <source>
        <dbReference type="Proteomes" id="UP000756710"/>
    </source>
</evidence>
<dbReference type="PANTHER" id="PTHR43784">
    <property type="entry name" value="GDSL-LIKE LIPASE/ACYLHYDROLASE, PUTATIVE (AFU_ORTHOLOGUE AFUA_2G00820)-RELATED"/>
    <property type="match status" value="1"/>
</dbReference>
<dbReference type="RefSeq" id="WP_107073219.1">
    <property type="nucleotide sequence ID" value="NZ_BAABDR010000040.1"/>
</dbReference>
<proteinExistence type="predicted"/>
<keyword evidence="4" id="KW-1185">Reference proteome</keyword>
<feature type="domain" description="SGNH hydrolase-type esterase" evidence="2">
    <location>
        <begin position="254"/>
        <end position="438"/>
    </location>
</feature>
<dbReference type="InterPro" id="IPR036514">
    <property type="entry name" value="SGNH_hydro_sf"/>
</dbReference>
<dbReference type="InterPro" id="IPR013830">
    <property type="entry name" value="SGNH_hydro"/>
</dbReference>
<dbReference type="Proteomes" id="UP000756710">
    <property type="component" value="Unassembled WGS sequence"/>
</dbReference>
<sequence length="460" mass="47937">MCTHAREGCSGSAAGRGPPPRCRRTGSSHSQPLDLLCRTGARRYAIEPALSTGPSDTATSQEKTVMNDENERASGPLSWEATWAQALPDVCADGEWFADVTLRSHLRVGIGGKRVRLEFSNQFGDHPVRIGRSAVSAGGRTAVATFGGRDGVTIPAGASVSTDPVEMPVGHHATVDVDFYLPERTLFPPLSAGVSDFTCQMSEPGDHVGAAVFPAVAAPPFPMPDDADISVHESGPFLRTVEVAGDVRHGVVVCVGDSITAMGWPEVAAGLLPEGSGLSVVNRGIPGNRLRLDAGAANLSNGRSGLSRFKDDVLGTAGVAQVVIALGTNDLGLPGEFEPIEELPTAAELIAGYENLLEQAGAAGIGARIATITPRVGSDNHDDGREQIRSAVNDWIRSLGPDVAIDFDEALRSAAAPLQLDQRYDSGDCLHPSGTGQDQLARTVVAALLTGTSKQEPAAH</sequence>
<gene>
    <name evidence="3" type="ORF">J2Z30_009654</name>
</gene>
<dbReference type="SUPFAM" id="SSF52266">
    <property type="entry name" value="SGNH hydrolase"/>
    <property type="match status" value="1"/>
</dbReference>
<dbReference type="Pfam" id="PF13472">
    <property type="entry name" value="Lipase_GDSL_2"/>
    <property type="match status" value="1"/>
</dbReference>
<accession>A0ABS4N979</accession>
<feature type="compositionally biased region" description="Polar residues" evidence="1">
    <location>
        <begin position="52"/>
        <end position="64"/>
    </location>
</feature>
<evidence type="ECO:0000313" key="3">
    <source>
        <dbReference type="EMBL" id="MBP2068573.1"/>
    </source>
</evidence>
<dbReference type="InterPro" id="IPR053140">
    <property type="entry name" value="GDSL_Rv0518-like"/>
</dbReference>
<dbReference type="EMBL" id="JAGGLR010000044">
    <property type="protein sequence ID" value="MBP2068573.1"/>
    <property type="molecule type" value="Genomic_DNA"/>
</dbReference>
<protein>
    <submittedName>
        <fullName evidence="3">Lysophospholipase L1-like esterase</fullName>
    </submittedName>
</protein>
<feature type="region of interest" description="Disordered" evidence="1">
    <location>
        <begin position="1"/>
        <end position="30"/>
    </location>
</feature>
<name>A0ABS4N979_9ACTN</name>
<reference evidence="3 4" key="1">
    <citation type="submission" date="2021-03" db="EMBL/GenBank/DDBJ databases">
        <title>Genomic Encyclopedia of Type Strains, Phase IV (KMG-IV): sequencing the most valuable type-strain genomes for metagenomic binning, comparative biology and taxonomic classification.</title>
        <authorList>
            <person name="Goeker M."/>
        </authorList>
    </citation>
    <scope>NUCLEOTIDE SEQUENCE [LARGE SCALE GENOMIC DNA]</scope>
    <source>
        <strain evidence="3 4">DSM 41954</strain>
    </source>
</reference>
<feature type="region of interest" description="Disordered" evidence="1">
    <location>
        <begin position="48"/>
        <end position="71"/>
    </location>
</feature>
<organism evidence="3 4">
    <name type="scientific">Streptomyces iranensis</name>
    <dbReference type="NCBI Taxonomy" id="576784"/>
    <lineage>
        <taxon>Bacteria</taxon>
        <taxon>Bacillati</taxon>
        <taxon>Actinomycetota</taxon>
        <taxon>Actinomycetes</taxon>
        <taxon>Kitasatosporales</taxon>
        <taxon>Streptomycetaceae</taxon>
        <taxon>Streptomyces</taxon>
        <taxon>Streptomyces violaceusniger group</taxon>
    </lineage>
</organism>